<proteinExistence type="predicted"/>
<evidence type="ECO:0000256" key="2">
    <source>
        <dbReference type="SAM" id="Phobius"/>
    </source>
</evidence>
<feature type="compositionally biased region" description="Basic residues" evidence="1">
    <location>
        <begin position="127"/>
        <end position="137"/>
    </location>
</feature>
<feature type="transmembrane region" description="Helical" evidence="2">
    <location>
        <begin position="176"/>
        <end position="197"/>
    </location>
</feature>
<evidence type="ECO:0000313" key="4">
    <source>
        <dbReference type="Proteomes" id="UP000234331"/>
    </source>
</evidence>
<dbReference type="Proteomes" id="UP000234331">
    <property type="component" value="Unassembled WGS sequence"/>
</dbReference>
<name>A0A2I2KX57_9ACTN</name>
<feature type="compositionally biased region" description="Low complexity" evidence="1">
    <location>
        <begin position="17"/>
        <end position="35"/>
    </location>
</feature>
<keyword evidence="2" id="KW-1133">Transmembrane helix</keyword>
<feature type="compositionally biased region" description="Low complexity" evidence="1">
    <location>
        <begin position="81"/>
        <end position="103"/>
    </location>
</feature>
<keyword evidence="2" id="KW-0472">Membrane</keyword>
<organism evidence="3 4">
    <name type="scientific">Frankia canadensis</name>
    <dbReference type="NCBI Taxonomy" id="1836972"/>
    <lineage>
        <taxon>Bacteria</taxon>
        <taxon>Bacillati</taxon>
        <taxon>Actinomycetota</taxon>
        <taxon>Actinomycetes</taxon>
        <taxon>Frankiales</taxon>
        <taxon>Frankiaceae</taxon>
        <taxon>Frankia</taxon>
    </lineage>
</organism>
<feature type="region of interest" description="Disordered" evidence="1">
    <location>
        <begin position="1"/>
        <end position="167"/>
    </location>
</feature>
<gene>
    <name evidence="3" type="ORF">FRACA_4230003</name>
</gene>
<reference evidence="3 4" key="1">
    <citation type="submission" date="2017-06" db="EMBL/GenBank/DDBJ databases">
        <authorList>
            <person name="Kim H.J."/>
            <person name="Triplett B.A."/>
        </authorList>
    </citation>
    <scope>NUCLEOTIDE SEQUENCE [LARGE SCALE GENOMIC DNA]</scope>
    <source>
        <strain evidence="3">FRACA_ARgP5</strain>
    </source>
</reference>
<feature type="compositionally biased region" description="Gly residues" evidence="1">
    <location>
        <begin position="140"/>
        <end position="150"/>
    </location>
</feature>
<evidence type="ECO:0000256" key="1">
    <source>
        <dbReference type="SAM" id="MobiDB-lite"/>
    </source>
</evidence>
<protein>
    <submittedName>
        <fullName evidence="3">Uncharacterized protein</fullName>
    </submittedName>
</protein>
<feature type="compositionally biased region" description="Low complexity" evidence="1">
    <location>
        <begin position="256"/>
        <end position="274"/>
    </location>
</feature>
<keyword evidence="4" id="KW-1185">Reference proteome</keyword>
<feature type="compositionally biased region" description="Basic residues" evidence="1">
    <location>
        <begin position="153"/>
        <end position="167"/>
    </location>
</feature>
<feature type="region of interest" description="Disordered" evidence="1">
    <location>
        <begin position="201"/>
        <end position="299"/>
    </location>
</feature>
<dbReference type="AlphaFoldDB" id="A0A2I2KX57"/>
<feature type="compositionally biased region" description="Basic and acidic residues" evidence="1">
    <location>
        <begin position="56"/>
        <end position="76"/>
    </location>
</feature>
<keyword evidence="2" id="KW-0812">Transmembrane</keyword>
<dbReference type="EMBL" id="FZMO01000361">
    <property type="protein sequence ID" value="SNQ50239.1"/>
    <property type="molecule type" value="Genomic_DNA"/>
</dbReference>
<evidence type="ECO:0000313" key="3">
    <source>
        <dbReference type="EMBL" id="SNQ50239.1"/>
    </source>
</evidence>
<sequence>MLFRPIDLDDPDDQTVATDAGPAGDALAPDADLATVAGGHAPWASRAPAANTGTHTHADADADAEQHTDTDARTDAYPDIGTGAHPDTGAPGAPPGAADPGDGTDPRSRTAPLPLYGAAGPGGGHRPPGRRGRRTRHAGPGAGGRVGGSGRRAAGRRAAGRRAAGRRTVTRRAGTLVGAVVAVLSLTMVAALAMFGMPGHDSPDPSTTTVTAPPHPSTAPWATGSASSAPSRQPELPGPMPGGYGRGRTAPVRTSGATAAAGDPPTDAGRAPRPNAVPPAPDTGGAVARAPGAGTTGSTGIYSSATEALPAGSRVQIPTGAVDWLVFGNGWGGVSNHRAGVPFPLLVPTVSGTPTPSSPGVAWTDGTPSLAGSAQTDSLAVQGTAQLTTFVTRTRQLDVYLSSSTGQVRITIASIVDTRTFTVTLPAAPAGAATDARITLTLPGQIAATRVSISADGAPWTLAAAVLR</sequence>
<accession>A0A2I2KX57</accession>